<evidence type="ECO:0000256" key="8">
    <source>
        <dbReference type="ARBA" id="ARBA00022729"/>
    </source>
</evidence>
<comment type="subcellular location">
    <subcellularLocation>
        <location evidence="2 14">Secreted</location>
        <location evidence="2 14">Extracellular space</location>
        <location evidence="2 14">Apoplast</location>
    </subcellularLocation>
</comment>
<feature type="binding site" evidence="12">
    <location>
        <position position="109"/>
    </location>
    <ligand>
        <name>oxalate</name>
        <dbReference type="ChEBI" id="CHEBI:30623"/>
    </ligand>
</feature>
<evidence type="ECO:0000313" key="17">
    <source>
        <dbReference type="Proteomes" id="UP001085076"/>
    </source>
</evidence>
<keyword evidence="10" id="KW-0325">Glycoprotein</keyword>
<evidence type="ECO:0000256" key="9">
    <source>
        <dbReference type="ARBA" id="ARBA00023157"/>
    </source>
</evidence>
<reference evidence="16" key="2">
    <citation type="journal article" date="2022" name="Hortic Res">
        <title>The genome of Dioscorea zingiberensis sheds light on the biosynthesis, origin and evolution of the medicinally important diosgenin saponins.</title>
        <authorList>
            <person name="Li Y."/>
            <person name="Tan C."/>
            <person name="Li Z."/>
            <person name="Guo J."/>
            <person name="Li S."/>
            <person name="Chen X."/>
            <person name="Wang C."/>
            <person name="Dai X."/>
            <person name="Yang H."/>
            <person name="Song W."/>
            <person name="Hou L."/>
            <person name="Xu J."/>
            <person name="Tong Z."/>
            <person name="Xu A."/>
            <person name="Yuan X."/>
            <person name="Wang W."/>
            <person name="Yang Q."/>
            <person name="Chen L."/>
            <person name="Sun Z."/>
            <person name="Wang K."/>
            <person name="Pan B."/>
            <person name="Chen J."/>
            <person name="Bao Y."/>
            <person name="Liu F."/>
            <person name="Qi X."/>
            <person name="Gang D.R."/>
            <person name="Wen J."/>
            <person name="Li J."/>
        </authorList>
    </citation>
    <scope>NUCLEOTIDE SEQUENCE</scope>
    <source>
        <strain evidence="16">Dzin_1.0</strain>
    </source>
</reference>
<comment type="similarity">
    <text evidence="3 14">Belongs to the germin family.</text>
</comment>
<dbReference type="FunFam" id="2.60.120.10:FF:000098">
    <property type="entry name" value="Germin-like protein 9-3"/>
    <property type="match status" value="1"/>
</dbReference>
<dbReference type="PANTHER" id="PTHR31238">
    <property type="entry name" value="GERMIN-LIKE PROTEIN SUBFAMILY 3 MEMBER 3"/>
    <property type="match status" value="1"/>
</dbReference>
<keyword evidence="6 14" id="KW-0964">Secreted</keyword>
<protein>
    <recommendedName>
        <fullName evidence="14">Germin-like protein</fullName>
    </recommendedName>
</protein>
<dbReference type="PRINTS" id="PR00325">
    <property type="entry name" value="GERMIN"/>
</dbReference>
<feature type="chain" id="PRO_5039742625" description="Germin-like protein" evidence="14">
    <location>
        <begin position="25"/>
        <end position="209"/>
    </location>
</feature>
<dbReference type="AlphaFoldDB" id="A0A9D5CXL6"/>
<gene>
    <name evidence="16" type="ORF">J5N97_008802</name>
</gene>
<evidence type="ECO:0000256" key="10">
    <source>
        <dbReference type="ARBA" id="ARBA00023180"/>
    </source>
</evidence>
<dbReference type="InterPro" id="IPR014710">
    <property type="entry name" value="RmlC-like_jellyroll"/>
</dbReference>
<evidence type="ECO:0000256" key="2">
    <source>
        <dbReference type="ARBA" id="ARBA00004271"/>
    </source>
</evidence>
<evidence type="ECO:0000256" key="3">
    <source>
        <dbReference type="ARBA" id="ARBA00007456"/>
    </source>
</evidence>
<reference evidence="16" key="1">
    <citation type="submission" date="2021-03" db="EMBL/GenBank/DDBJ databases">
        <authorList>
            <person name="Li Z."/>
            <person name="Yang C."/>
        </authorList>
    </citation>
    <scope>NUCLEOTIDE SEQUENCE</scope>
    <source>
        <strain evidence="16">Dzin_1.0</strain>
        <tissue evidence="16">Leaf</tissue>
    </source>
</reference>
<dbReference type="SMART" id="SM00835">
    <property type="entry name" value="Cupin_1"/>
    <property type="match status" value="1"/>
</dbReference>
<evidence type="ECO:0000256" key="1">
    <source>
        <dbReference type="ARBA" id="ARBA00003629"/>
    </source>
</evidence>
<evidence type="ECO:0000313" key="16">
    <source>
        <dbReference type="EMBL" id="KAJ0980547.1"/>
    </source>
</evidence>
<dbReference type="Gene3D" id="2.60.120.10">
    <property type="entry name" value="Jelly Rolls"/>
    <property type="match status" value="1"/>
</dbReference>
<organism evidence="16 17">
    <name type="scientific">Dioscorea zingiberensis</name>
    <dbReference type="NCBI Taxonomy" id="325984"/>
    <lineage>
        <taxon>Eukaryota</taxon>
        <taxon>Viridiplantae</taxon>
        <taxon>Streptophyta</taxon>
        <taxon>Embryophyta</taxon>
        <taxon>Tracheophyta</taxon>
        <taxon>Spermatophyta</taxon>
        <taxon>Magnoliopsida</taxon>
        <taxon>Liliopsida</taxon>
        <taxon>Dioscoreales</taxon>
        <taxon>Dioscoreaceae</taxon>
        <taxon>Dioscorea</taxon>
    </lineage>
</organism>
<dbReference type="CDD" id="cd02241">
    <property type="entry name" value="cupin_OxOx"/>
    <property type="match status" value="1"/>
</dbReference>
<feature type="binding site" evidence="13">
    <location>
        <position position="109"/>
    </location>
    <ligand>
        <name>Mn(2+)</name>
        <dbReference type="ChEBI" id="CHEBI:29035"/>
    </ligand>
</feature>
<dbReference type="Proteomes" id="UP001085076">
    <property type="component" value="Miscellaneous, Linkage group lg02"/>
</dbReference>
<evidence type="ECO:0000259" key="15">
    <source>
        <dbReference type="SMART" id="SM00835"/>
    </source>
</evidence>
<keyword evidence="11 12" id="KW-0464">Manganese</keyword>
<evidence type="ECO:0000256" key="5">
    <source>
        <dbReference type="ARBA" id="ARBA00022523"/>
    </source>
</evidence>
<keyword evidence="8 14" id="KW-0732">Signal</keyword>
<feature type="binding site" evidence="13">
    <location>
        <position position="148"/>
    </location>
    <ligand>
        <name>Mn(2+)</name>
        <dbReference type="ChEBI" id="CHEBI:29035"/>
    </ligand>
</feature>
<evidence type="ECO:0000256" key="4">
    <source>
        <dbReference type="ARBA" id="ARBA00011268"/>
    </source>
</evidence>
<dbReference type="InterPro" id="IPR019780">
    <property type="entry name" value="Germin_Mn-BS"/>
</dbReference>
<evidence type="ECO:0000256" key="12">
    <source>
        <dbReference type="PIRSR" id="PIRSR601929-1"/>
    </source>
</evidence>
<evidence type="ECO:0000256" key="14">
    <source>
        <dbReference type="RuleBase" id="RU366015"/>
    </source>
</evidence>
<evidence type="ECO:0000256" key="6">
    <source>
        <dbReference type="ARBA" id="ARBA00022525"/>
    </source>
</evidence>
<comment type="subunit">
    <text evidence="4">Oligomer (believed to be a pentamer but probably hexamer).</text>
</comment>
<proteinExistence type="inferred from homology"/>
<dbReference type="PROSITE" id="PS00725">
    <property type="entry name" value="GERMIN"/>
    <property type="match status" value="1"/>
</dbReference>
<comment type="function">
    <text evidence="1">May play a role in plant defense. Probably has no oxalate oxidase activity even if the active site is conserved.</text>
</comment>
<dbReference type="InterPro" id="IPR011051">
    <property type="entry name" value="RmlC_Cupin_sf"/>
</dbReference>
<dbReference type="GO" id="GO:0048046">
    <property type="term" value="C:apoplast"/>
    <property type="evidence" value="ECO:0007669"/>
    <property type="project" value="UniProtKB-SubCell"/>
</dbReference>
<feature type="signal peptide" evidence="14">
    <location>
        <begin position="1"/>
        <end position="24"/>
    </location>
</feature>
<dbReference type="InterPro" id="IPR001929">
    <property type="entry name" value="Germin"/>
</dbReference>
<keyword evidence="7 12" id="KW-0479">Metal-binding</keyword>
<evidence type="ECO:0000256" key="13">
    <source>
        <dbReference type="PIRSR" id="PIRSR601929-2"/>
    </source>
</evidence>
<feature type="binding site" evidence="12">
    <location>
        <position position="99"/>
    </location>
    <ligand>
        <name>oxalate</name>
        <dbReference type="ChEBI" id="CHEBI:30623"/>
    </ligand>
</feature>
<dbReference type="OrthoDB" id="1546383at2759"/>
<keyword evidence="17" id="KW-1185">Reference proteome</keyword>
<evidence type="ECO:0000256" key="7">
    <source>
        <dbReference type="ARBA" id="ARBA00022723"/>
    </source>
</evidence>
<dbReference type="GO" id="GO:0030145">
    <property type="term" value="F:manganese ion binding"/>
    <property type="evidence" value="ECO:0007669"/>
    <property type="project" value="UniProtKB-UniRule"/>
</dbReference>
<feature type="binding site" evidence="13">
    <location>
        <position position="104"/>
    </location>
    <ligand>
        <name>Mn(2+)</name>
        <dbReference type="ChEBI" id="CHEBI:29035"/>
    </ligand>
</feature>
<keyword evidence="5 14" id="KW-0052">Apoplast</keyword>
<dbReference type="InterPro" id="IPR006045">
    <property type="entry name" value="Cupin_1"/>
</dbReference>
<dbReference type="EMBL" id="JAGGNH010000002">
    <property type="protein sequence ID" value="KAJ0980547.1"/>
    <property type="molecule type" value="Genomic_DNA"/>
</dbReference>
<feature type="domain" description="Cupin type-1" evidence="15">
    <location>
        <begin position="68"/>
        <end position="201"/>
    </location>
</feature>
<feature type="binding site" evidence="13">
    <location>
        <position position="102"/>
    </location>
    <ligand>
        <name>Mn(2+)</name>
        <dbReference type="ChEBI" id="CHEBI:29035"/>
    </ligand>
</feature>
<dbReference type="Pfam" id="PF00190">
    <property type="entry name" value="Cupin_1"/>
    <property type="match status" value="1"/>
</dbReference>
<feature type="binding site" evidence="12">
    <location>
        <position position="104"/>
    </location>
    <ligand>
        <name>oxalate</name>
        <dbReference type="ChEBI" id="CHEBI:30623"/>
    </ligand>
</feature>
<comment type="caution">
    <text evidence="16">The sequence shown here is derived from an EMBL/GenBank/DDBJ whole genome shotgun (WGS) entry which is preliminary data.</text>
</comment>
<keyword evidence="9" id="KW-1015">Disulfide bond</keyword>
<sequence length="209" mass="22106">MASMNNACIVLILATLLMINNADAADPDIVTDFVTPTGSSPADIDAAFFTFTEFRKALFGAPSDASPFKVTKAGELEFAALKGQSVSFAALQYAPGGINPVHIHPRSAELLIVLVGKLKVGFVDSNNNLFTKILEPGDVFLFPKGLVHFQYNKDSKNHAVAVSAFGSSNAGTISLPNTLFSSGINSDFLAKSFKTDAETINELVTANMG</sequence>
<accession>A0A9D5CXL6</accession>
<name>A0A9D5CXL6_9LILI</name>
<evidence type="ECO:0000256" key="11">
    <source>
        <dbReference type="ARBA" id="ARBA00023211"/>
    </source>
</evidence>
<dbReference type="SUPFAM" id="SSF51182">
    <property type="entry name" value="RmlC-like cupins"/>
    <property type="match status" value="1"/>
</dbReference>